<evidence type="ECO:0000256" key="1">
    <source>
        <dbReference type="SAM" id="MobiDB-lite"/>
    </source>
</evidence>
<accession>A0A067MDR1</accession>
<evidence type="ECO:0000313" key="2">
    <source>
        <dbReference type="EMBL" id="KDQ10027.1"/>
    </source>
</evidence>
<feature type="region of interest" description="Disordered" evidence="1">
    <location>
        <begin position="158"/>
        <end position="177"/>
    </location>
</feature>
<gene>
    <name evidence="2" type="ORF">BOTBODRAFT_504246</name>
</gene>
<dbReference type="AlphaFoldDB" id="A0A067MDR1"/>
<reference evidence="3" key="1">
    <citation type="journal article" date="2014" name="Proc. Natl. Acad. Sci. U.S.A.">
        <title>Extensive sampling of basidiomycete genomes demonstrates inadequacy of the white-rot/brown-rot paradigm for wood decay fungi.</title>
        <authorList>
            <person name="Riley R."/>
            <person name="Salamov A.A."/>
            <person name="Brown D.W."/>
            <person name="Nagy L.G."/>
            <person name="Floudas D."/>
            <person name="Held B.W."/>
            <person name="Levasseur A."/>
            <person name="Lombard V."/>
            <person name="Morin E."/>
            <person name="Otillar R."/>
            <person name="Lindquist E.A."/>
            <person name="Sun H."/>
            <person name="LaButti K.M."/>
            <person name="Schmutz J."/>
            <person name="Jabbour D."/>
            <person name="Luo H."/>
            <person name="Baker S.E."/>
            <person name="Pisabarro A.G."/>
            <person name="Walton J.D."/>
            <person name="Blanchette R.A."/>
            <person name="Henrissat B."/>
            <person name="Martin F."/>
            <person name="Cullen D."/>
            <person name="Hibbett D.S."/>
            <person name="Grigoriev I.V."/>
        </authorList>
    </citation>
    <scope>NUCLEOTIDE SEQUENCE [LARGE SCALE GENOMIC DNA]</scope>
    <source>
        <strain evidence="3">FD-172 SS1</strain>
    </source>
</reference>
<evidence type="ECO:0008006" key="4">
    <source>
        <dbReference type="Google" id="ProtNLM"/>
    </source>
</evidence>
<sequence>MPQDKGAFSGDARATLQQRVADSRPRRHHSYRAMRLGEWHILRAIRSKPKDYLFLYTNEVTSKTQPNTQRTSIRVRTSKGKMSLGGDEEHHCLLPFIGLVTWRPLSFQASSFVSSPGRFSREVVSRSFLLCRAARAVSEGHRFCSLSHIATVEINSSHSLQPVSSSSPPTDPSTSARRCAIQRTFTTREPQRDLPSTRLAASSLPSPRHSSPAFSSDTVVCMAAKKVSAKHPPCLPLEVLRLISTHIPAQSSAFCAFAQTSRACLAIADRVSYHTTRIDSVSRLEWVCGVFHARPRSAGRALRTLIVDLGEEGVALVGRAQSLFSQCLQLAPTVCRIELYGSAVHVFQPDTILRHLQSLHLYNYLLAPLPDVLCTLSDYAPNLVDLIMSSTLVQTLTPSIPRYLRRLTLSDPPLPRDDLCPALSHIIMSFAASAVEFKELKVKVEECTIGVMQEVTHDFRQHVIEELEIDGHFSQDPYTTLFLRDLPAILPRLPHLRKLILPQYIPEYPTDRAELEYSLLHTLTFSLHPTLDTITFPSSATWYKPTRSGPGRSRTCNGTNSFAPLFTPPTARAATPPPADEPMPPLNLPDSATFSTGSFSTTQPSHKLNSNIPPPRWEPLPECTAARKWWDEHVANEVESGTLQGEEEHTTDRDGDISDDDTDTEVDIDMESEDGMDKDDWIVQIVQL</sequence>
<feature type="compositionally biased region" description="Low complexity" evidence="1">
    <location>
        <begin position="588"/>
        <end position="602"/>
    </location>
</feature>
<proteinExistence type="predicted"/>
<feature type="compositionally biased region" description="Pro residues" evidence="1">
    <location>
        <begin position="575"/>
        <end position="587"/>
    </location>
</feature>
<keyword evidence="3" id="KW-1185">Reference proteome</keyword>
<organism evidence="2 3">
    <name type="scientific">Botryobasidium botryosum (strain FD-172 SS1)</name>
    <dbReference type="NCBI Taxonomy" id="930990"/>
    <lineage>
        <taxon>Eukaryota</taxon>
        <taxon>Fungi</taxon>
        <taxon>Dikarya</taxon>
        <taxon>Basidiomycota</taxon>
        <taxon>Agaricomycotina</taxon>
        <taxon>Agaricomycetes</taxon>
        <taxon>Cantharellales</taxon>
        <taxon>Botryobasidiaceae</taxon>
        <taxon>Botryobasidium</taxon>
    </lineage>
</organism>
<feature type="region of interest" description="Disordered" evidence="1">
    <location>
        <begin position="637"/>
        <end position="679"/>
    </location>
</feature>
<feature type="compositionally biased region" description="Acidic residues" evidence="1">
    <location>
        <begin position="657"/>
        <end position="677"/>
    </location>
</feature>
<dbReference type="HOGENOM" id="CLU_400064_0_0_1"/>
<dbReference type="EMBL" id="KL198072">
    <property type="protein sequence ID" value="KDQ10027.1"/>
    <property type="molecule type" value="Genomic_DNA"/>
</dbReference>
<feature type="region of interest" description="Disordered" evidence="1">
    <location>
        <begin position="187"/>
        <end position="213"/>
    </location>
</feature>
<feature type="region of interest" description="Disordered" evidence="1">
    <location>
        <begin position="1"/>
        <end position="27"/>
    </location>
</feature>
<evidence type="ECO:0000313" key="3">
    <source>
        <dbReference type="Proteomes" id="UP000027195"/>
    </source>
</evidence>
<dbReference type="Proteomes" id="UP000027195">
    <property type="component" value="Unassembled WGS sequence"/>
</dbReference>
<dbReference type="InParanoid" id="A0A067MDR1"/>
<protein>
    <recommendedName>
        <fullName evidence="4">F-box domain-containing protein</fullName>
    </recommendedName>
</protein>
<feature type="compositionally biased region" description="Basic and acidic residues" evidence="1">
    <location>
        <begin position="646"/>
        <end position="656"/>
    </location>
</feature>
<feature type="compositionally biased region" description="Low complexity" evidence="1">
    <location>
        <begin position="158"/>
        <end position="175"/>
    </location>
</feature>
<name>A0A067MDR1_BOTB1</name>
<feature type="region of interest" description="Disordered" evidence="1">
    <location>
        <begin position="562"/>
        <end position="617"/>
    </location>
</feature>
<feature type="compositionally biased region" description="Polar residues" evidence="1">
    <location>
        <begin position="199"/>
        <end position="213"/>
    </location>
</feature>
<feature type="compositionally biased region" description="Low complexity" evidence="1">
    <location>
        <begin position="563"/>
        <end position="574"/>
    </location>
</feature>